<gene>
    <name evidence="5" type="primary">adk</name>
    <name evidence="9" type="ORF">A2519_14885</name>
</gene>
<proteinExistence type="inferred from homology"/>
<keyword evidence="4 5" id="KW-0418">Kinase</keyword>
<dbReference type="CDD" id="cd01428">
    <property type="entry name" value="ADK"/>
    <property type="match status" value="1"/>
</dbReference>
<dbReference type="Gene3D" id="3.40.50.300">
    <property type="entry name" value="P-loop containing nucleotide triphosphate hydrolases"/>
    <property type="match status" value="1"/>
</dbReference>
<dbReference type="InterPro" id="IPR033690">
    <property type="entry name" value="Adenylat_kinase_CS"/>
</dbReference>
<feature type="binding site" evidence="5">
    <location>
        <position position="31"/>
    </location>
    <ligand>
        <name>AMP</name>
        <dbReference type="ChEBI" id="CHEBI:456215"/>
    </ligand>
</feature>
<dbReference type="EC" id="2.7.4.3" evidence="5 7"/>
<organism evidence="9 10">
    <name type="scientific">Candidatus Raymondbacteria bacterium RIFOXYD12_FULL_49_13</name>
    <dbReference type="NCBI Taxonomy" id="1817890"/>
    <lineage>
        <taxon>Bacteria</taxon>
        <taxon>Raymondiibacteriota</taxon>
    </lineage>
</organism>
<dbReference type="PRINTS" id="PR00094">
    <property type="entry name" value="ADENYLTKNASE"/>
</dbReference>
<accession>A0A1F7F401</accession>
<comment type="caution">
    <text evidence="5">Lacks conserved residue(s) required for the propagation of feature annotation.</text>
</comment>
<protein>
    <recommendedName>
        <fullName evidence="5 7">Adenylate kinase</fullName>
        <shortName evidence="5">AK</shortName>
        <ecNumber evidence="5 7">2.7.4.3</ecNumber>
    </recommendedName>
    <alternativeName>
        <fullName evidence="5">ATP-AMP transphosphorylase</fullName>
    </alternativeName>
    <alternativeName>
        <fullName evidence="5">ATP:AMP phosphotransferase</fullName>
    </alternativeName>
    <alternativeName>
        <fullName evidence="5">Adenylate monophosphate kinase</fullName>
    </alternativeName>
</protein>
<comment type="caution">
    <text evidence="9">The sequence shown here is derived from an EMBL/GenBank/DDBJ whole genome shotgun (WGS) entry which is preliminary data.</text>
</comment>
<evidence type="ECO:0000256" key="2">
    <source>
        <dbReference type="ARBA" id="ARBA00022727"/>
    </source>
</evidence>
<evidence type="ECO:0000256" key="7">
    <source>
        <dbReference type="RuleBase" id="RU003331"/>
    </source>
</evidence>
<dbReference type="InterPro" id="IPR000850">
    <property type="entry name" value="Adenylat/UMP-CMP_kin"/>
</dbReference>
<feature type="region of interest" description="NMP" evidence="5">
    <location>
        <begin position="30"/>
        <end position="59"/>
    </location>
</feature>
<comment type="similarity">
    <text evidence="5 6">Belongs to the adenylate kinase family.</text>
</comment>
<dbReference type="GO" id="GO:0044209">
    <property type="term" value="P:AMP salvage"/>
    <property type="evidence" value="ECO:0007669"/>
    <property type="project" value="UniProtKB-UniRule"/>
</dbReference>
<comment type="pathway">
    <text evidence="5">Purine metabolism; AMP biosynthesis via salvage pathway; AMP from ADP: step 1/1.</text>
</comment>
<keyword evidence="5 7" id="KW-0067">ATP-binding</keyword>
<comment type="function">
    <text evidence="5">Catalyzes the reversible transfer of the terminal phosphate group between ATP and AMP. Plays an important role in cellular energy homeostasis and in adenine nucleotide metabolism.</text>
</comment>
<comment type="subcellular location">
    <subcellularLocation>
        <location evidence="5 7">Cytoplasm</location>
    </subcellularLocation>
</comment>
<feature type="binding site" evidence="5">
    <location>
        <position position="150"/>
    </location>
    <ligand>
        <name>Zn(2+)</name>
        <dbReference type="ChEBI" id="CHEBI:29105"/>
        <note>structural</note>
    </ligand>
</feature>
<evidence type="ECO:0000313" key="10">
    <source>
        <dbReference type="Proteomes" id="UP000179243"/>
    </source>
</evidence>
<dbReference type="GO" id="GO:0004017">
    <property type="term" value="F:AMP kinase activity"/>
    <property type="evidence" value="ECO:0007669"/>
    <property type="project" value="UniProtKB-UniRule"/>
</dbReference>
<dbReference type="FunFam" id="3.40.50.300:FF:000106">
    <property type="entry name" value="Adenylate kinase mitochondrial"/>
    <property type="match status" value="1"/>
</dbReference>
<keyword evidence="5" id="KW-0479">Metal-binding</keyword>
<dbReference type="AlphaFoldDB" id="A0A1F7F401"/>
<evidence type="ECO:0000313" key="9">
    <source>
        <dbReference type="EMBL" id="OGK01394.1"/>
    </source>
</evidence>
<dbReference type="GO" id="GO:0005737">
    <property type="term" value="C:cytoplasm"/>
    <property type="evidence" value="ECO:0007669"/>
    <property type="project" value="UniProtKB-SubCell"/>
</dbReference>
<evidence type="ECO:0000256" key="4">
    <source>
        <dbReference type="ARBA" id="ARBA00022777"/>
    </source>
</evidence>
<feature type="binding site" evidence="5">
    <location>
        <position position="153"/>
    </location>
    <ligand>
        <name>Zn(2+)</name>
        <dbReference type="ChEBI" id="CHEBI:29105"/>
        <note>structural</note>
    </ligand>
</feature>
<dbReference type="UniPathway" id="UPA00588">
    <property type="reaction ID" value="UER00649"/>
</dbReference>
<dbReference type="EMBL" id="MFYX01000126">
    <property type="protein sequence ID" value="OGK01394.1"/>
    <property type="molecule type" value="Genomic_DNA"/>
</dbReference>
<reference evidence="9 10" key="1">
    <citation type="journal article" date="2016" name="Nat. Commun.">
        <title>Thousands of microbial genomes shed light on interconnected biogeochemical processes in an aquifer system.</title>
        <authorList>
            <person name="Anantharaman K."/>
            <person name="Brown C.T."/>
            <person name="Hug L.A."/>
            <person name="Sharon I."/>
            <person name="Castelle C.J."/>
            <person name="Probst A.J."/>
            <person name="Thomas B.C."/>
            <person name="Singh A."/>
            <person name="Wilkins M.J."/>
            <person name="Karaoz U."/>
            <person name="Brodie E.L."/>
            <person name="Williams K.H."/>
            <person name="Hubbard S.S."/>
            <person name="Banfield J.F."/>
        </authorList>
    </citation>
    <scope>NUCLEOTIDE SEQUENCE [LARGE SCALE GENOMIC DNA]</scope>
</reference>
<dbReference type="InterPro" id="IPR027417">
    <property type="entry name" value="P-loop_NTPase"/>
</dbReference>
<keyword evidence="3 5" id="KW-0547">Nucleotide-binding</keyword>
<feature type="binding site" evidence="5">
    <location>
        <position position="133"/>
    </location>
    <ligand>
        <name>Zn(2+)</name>
        <dbReference type="ChEBI" id="CHEBI:29105"/>
        <note>structural</note>
    </ligand>
</feature>
<dbReference type="Pfam" id="PF00406">
    <property type="entry name" value="ADK"/>
    <property type="match status" value="1"/>
</dbReference>
<evidence type="ECO:0000259" key="8">
    <source>
        <dbReference type="Pfam" id="PF05191"/>
    </source>
</evidence>
<evidence type="ECO:0000256" key="6">
    <source>
        <dbReference type="RuleBase" id="RU003330"/>
    </source>
</evidence>
<keyword evidence="5" id="KW-0862">Zinc</keyword>
<comment type="domain">
    <text evidence="5">Consists of three domains, a large central CORE domain and two small peripheral domains, NMPbind and LID, which undergo movements during catalysis. The LID domain closes over the site of phosphoryl transfer upon ATP binding. Assembling and dissambling the active center during each catalytic cycle provides an effective means to prevent ATP hydrolysis. Some bacteria have evolved a zinc-coordinating structure that stabilizes the LID domain.</text>
</comment>
<dbReference type="InterPro" id="IPR007862">
    <property type="entry name" value="Adenylate_kinase_lid-dom"/>
</dbReference>
<feature type="binding site" evidence="5">
    <location>
        <position position="161"/>
    </location>
    <ligand>
        <name>AMP</name>
        <dbReference type="ChEBI" id="CHEBI:456215"/>
    </ligand>
</feature>
<evidence type="ECO:0000256" key="1">
    <source>
        <dbReference type="ARBA" id="ARBA00022679"/>
    </source>
</evidence>
<evidence type="ECO:0000256" key="3">
    <source>
        <dbReference type="ARBA" id="ARBA00022741"/>
    </source>
</evidence>
<feature type="binding site" evidence="5">
    <location>
        <position position="130"/>
    </location>
    <ligand>
        <name>Zn(2+)</name>
        <dbReference type="ChEBI" id="CHEBI:29105"/>
        <note>structural</note>
    </ligand>
</feature>
<dbReference type="Pfam" id="PF05191">
    <property type="entry name" value="ADK_lid"/>
    <property type="match status" value="1"/>
</dbReference>
<dbReference type="NCBIfam" id="NF001380">
    <property type="entry name" value="PRK00279.1-2"/>
    <property type="match status" value="1"/>
</dbReference>
<sequence>MNIILFGPPGVGKGTQAARLKEAYNLLHLSTGEALREEVKNQTELGKRAKEAMNKGELVSDEIVVGIVINTMEKASGKNGVMLDGFPRNIPQAQTLDALLSKRNITIDHVLSLESDQEIILKRLAGRRFCNKCGKDYNIYFNPPKVEGECDACEDGILAARADDNEKVHLDRLNVYASQTEPLKEYYAKKGLLRPIDGMGSPDEVFEEVKKILN</sequence>
<feature type="domain" description="Adenylate kinase active site lid" evidence="8">
    <location>
        <begin position="127"/>
        <end position="163"/>
    </location>
</feature>
<feature type="binding site" evidence="5">
    <location>
        <begin position="85"/>
        <end position="88"/>
    </location>
    <ligand>
        <name>AMP</name>
        <dbReference type="ChEBI" id="CHEBI:456215"/>
    </ligand>
</feature>
<dbReference type="NCBIfam" id="NF011100">
    <property type="entry name" value="PRK14527.1"/>
    <property type="match status" value="1"/>
</dbReference>
<keyword evidence="5" id="KW-0963">Cytoplasm</keyword>
<feature type="binding site" evidence="5">
    <location>
        <position position="92"/>
    </location>
    <ligand>
        <name>AMP</name>
        <dbReference type="ChEBI" id="CHEBI:456215"/>
    </ligand>
</feature>
<comment type="catalytic activity">
    <reaction evidence="5 7">
        <text>AMP + ATP = 2 ADP</text>
        <dbReference type="Rhea" id="RHEA:12973"/>
        <dbReference type="ChEBI" id="CHEBI:30616"/>
        <dbReference type="ChEBI" id="CHEBI:456215"/>
        <dbReference type="ChEBI" id="CHEBI:456216"/>
        <dbReference type="EC" id="2.7.4.3"/>
    </reaction>
</comment>
<feature type="binding site" evidence="5">
    <location>
        <begin position="10"/>
        <end position="15"/>
    </location>
    <ligand>
        <name>ATP</name>
        <dbReference type="ChEBI" id="CHEBI:30616"/>
    </ligand>
</feature>
<dbReference type="PROSITE" id="PS00113">
    <property type="entry name" value="ADENYLATE_KINASE"/>
    <property type="match status" value="1"/>
</dbReference>
<feature type="binding site" evidence="5">
    <location>
        <position position="36"/>
    </location>
    <ligand>
        <name>AMP</name>
        <dbReference type="ChEBI" id="CHEBI:456215"/>
    </ligand>
</feature>
<dbReference type="Proteomes" id="UP000179243">
    <property type="component" value="Unassembled WGS sequence"/>
</dbReference>
<dbReference type="SUPFAM" id="SSF52540">
    <property type="entry name" value="P-loop containing nucleoside triphosphate hydrolases"/>
    <property type="match status" value="1"/>
</dbReference>
<feature type="binding site" evidence="5">
    <location>
        <position position="172"/>
    </location>
    <ligand>
        <name>AMP</name>
        <dbReference type="ChEBI" id="CHEBI:456215"/>
    </ligand>
</feature>
<dbReference type="InterPro" id="IPR006259">
    <property type="entry name" value="Adenyl_kin_sub"/>
</dbReference>
<keyword evidence="2 5" id="KW-0545">Nucleotide biosynthesis</keyword>
<feature type="binding site" evidence="5">
    <location>
        <begin position="57"/>
        <end position="59"/>
    </location>
    <ligand>
        <name>AMP</name>
        <dbReference type="ChEBI" id="CHEBI:456215"/>
    </ligand>
</feature>
<dbReference type="NCBIfam" id="NF001381">
    <property type="entry name" value="PRK00279.1-3"/>
    <property type="match status" value="1"/>
</dbReference>
<comment type="subunit">
    <text evidence="5 7">Monomer.</text>
</comment>
<keyword evidence="1 5" id="KW-0808">Transferase</keyword>
<feature type="binding site" evidence="5">
    <location>
        <position position="200"/>
    </location>
    <ligand>
        <name>ATP</name>
        <dbReference type="ChEBI" id="CHEBI:30616"/>
    </ligand>
</feature>
<dbReference type="PANTHER" id="PTHR23359">
    <property type="entry name" value="NUCLEOTIDE KINASE"/>
    <property type="match status" value="1"/>
</dbReference>
<dbReference type="GO" id="GO:0005524">
    <property type="term" value="F:ATP binding"/>
    <property type="evidence" value="ECO:0007669"/>
    <property type="project" value="UniProtKB-UniRule"/>
</dbReference>
<evidence type="ECO:0000256" key="5">
    <source>
        <dbReference type="HAMAP-Rule" id="MF_00235"/>
    </source>
</evidence>
<feature type="binding site" evidence="5">
    <location>
        <position position="127"/>
    </location>
    <ligand>
        <name>ATP</name>
        <dbReference type="ChEBI" id="CHEBI:30616"/>
    </ligand>
</feature>
<name>A0A1F7F401_UNCRA</name>
<dbReference type="GO" id="GO:0008270">
    <property type="term" value="F:zinc ion binding"/>
    <property type="evidence" value="ECO:0007669"/>
    <property type="project" value="UniProtKB-UniRule"/>
</dbReference>
<dbReference type="NCBIfam" id="TIGR01351">
    <property type="entry name" value="adk"/>
    <property type="match status" value="1"/>
</dbReference>
<dbReference type="HAMAP" id="MF_00235">
    <property type="entry name" value="Adenylate_kinase_Adk"/>
    <property type="match status" value="1"/>
</dbReference>